<keyword evidence="3" id="KW-1185">Reference proteome</keyword>
<evidence type="ECO:0000313" key="2">
    <source>
        <dbReference type="EMBL" id="MCZ4281648.1"/>
    </source>
</evidence>
<sequence length="88" mass="9438">MIYTSAGKIAIKTGVLLAGLLLLASCGKVGKLDRPEGDWDYPAQYPYPPSVTPATPSTPAQSTEEENLLPQGLNIRKNSRTKTTTYGN</sequence>
<comment type="caution">
    <text evidence="2">The sequence shown here is derived from an EMBL/GenBank/DDBJ whole genome shotgun (WGS) entry which is preliminary data.</text>
</comment>
<reference evidence="2" key="1">
    <citation type="submission" date="2022-12" db="EMBL/GenBank/DDBJ databases">
        <title>Bacterial isolates from different developmental stages of Nematostella vectensis.</title>
        <authorList>
            <person name="Fraune S."/>
        </authorList>
    </citation>
    <scope>NUCLEOTIDE SEQUENCE</scope>
    <source>
        <strain evidence="2">G21630-S1</strain>
    </source>
</reference>
<evidence type="ECO:0000256" key="1">
    <source>
        <dbReference type="SAM" id="MobiDB-lite"/>
    </source>
</evidence>
<name>A0ABT4LKL0_9PROT</name>
<dbReference type="EMBL" id="JAPWGY010000004">
    <property type="protein sequence ID" value="MCZ4281648.1"/>
    <property type="molecule type" value="Genomic_DNA"/>
</dbReference>
<feature type="region of interest" description="Disordered" evidence="1">
    <location>
        <begin position="35"/>
        <end position="88"/>
    </location>
</feature>
<dbReference type="RefSeq" id="WP_269423814.1">
    <property type="nucleotide sequence ID" value="NZ_JAPWGY010000004.1"/>
</dbReference>
<dbReference type="Proteomes" id="UP001069802">
    <property type="component" value="Unassembled WGS sequence"/>
</dbReference>
<gene>
    <name evidence="2" type="ORF">O4H49_12730</name>
</gene>
<protein>
    <recommendedName>
        <fullName evidence="4">Lipoprotein</fullName>
    </recommendedName>
</protein>
<evidence type="ECO:0000313" key="3">
    <source>
        <dbReference type="Proteomes" id="UP001069802"/>
    </source>
</evidence>
<evidence type="ECO:0008006" key="4">
    <source>
        <dbReference type="Google" id="ProtNLM"/>
    </source>
</evidence>
<accession>A0ABT4LKL0</accession>
<organism evidence="2 3">
    <name type="scientific">Kiloniella laminariae</name>
    <dbReference type="NCBI Taxonomy" id="454162"/>
    <lineage>
        <taxon>Bacteria</taxon>
        <taxon>Pseudomonadati</taxon>
        <taxon>Pseudomonadota</taxon>
        <taxon>Alphaproteobacteria</taxon>
        <taxon>Rhodospirillales</taxon>
        <taxon>Kiloniellaceae</taxon>
        <taxon>Kiloniella</taxon>
    </lineage>
</organism>
<proteinExistence type="predicted"/>